<dbReference type="InterPro" id="IPR035980">
    <property type="entry name" value="Ribosomal_bS6_sf"/>
</dbReference>
<feature type="compositionally biased region" description="Low complexity" evidence="4">
    <location>
        <begin position="147"/>
        <end position="166"/>
    </location>
</feature>
<evidence type="ECO:0000256" key="1">
    <source>
        <dbReference type="ARBA" id="ARBA00009512"/>
    </source>
</evidence>
<dbReference type="EMBL" id="VMFD01000008">
    <property type="protein sequence ID" value="TSC66387.1"/>
    <property type="molecule type" value="Genomic_DNA"/>
</dbReference>
<keyword evidence="3" id="KW-0694">RNA-binding</keyword>
<evidence type="ECO:0000313" key="5">
    <source>
        <dbReference type="EMBL" id="TSC66387.1"/>
    </source>
</evidence>
<dbReference type="GO" id="GO:0019843">
    <property type="term" value="F:rRNA binding"/>
    <property type="evidence" value="ECO:0007669"/>
    <property type="project" value="UniProtKB-UniRule"/>
</dbReference>
<protein>
    <recommendedName>
        <fullName evidence="2 3">Small ribosomal subunit protein bS6</fullName>
    </recommendedName>
</protein>
<feature type="compositionally biased region" description="Basic and acidic residues" evidence="4">
    <location>
        <begin position="184"/>
        <end position="199"/>
    </location>
</feature>
<comment type="function">
    <text evidence="3">Binds together with bS18 to 16S ribosomal RNA.</text>
</comment>
<keyword evidence="3" id="KW-0687">Ribonucleoprotein</keyword>
<dbReference type="Gene3D" id="3.30.70.60">
    <property type="match status" value="1"/>
</dbReference>
<evidence type="ECO:0000313" key="6">
    <source>
        <dbReference type="Proteomes" id="UP000316253"/>
    </source>
</evidence>
<dbReference type="InterPro" id="IPR000529">
    <property type="entry name" value="Ribosomal_bS6"/>
</dbReference>
<comment type="similarity">
    <text evidence="1 3">Belongs to the bacterial ribosomal protein bS6 family.</text>
</comment>
<dbReference type="NCBIfam" id="TIGR00166">
    <property type="entry name" value="S6"/>
    <property type="match status" value="1"/>
</dbReference>
<sequence>MTLYEITFIVGEETDPGVKPLIEELGGRLVEEKSLGRRRFAYPIQHQEEGYYLVCDFDFPANGLVELNRRLRQLTAIWRFMIIVKPTVWQLPSRQMSKAIVQEAMALAEDLTDGATAAKSSTVETPVVIDQATVDSIEAMVAEPTVESSSTDEASSATSTPAAKTKAPAKRATAKKATAESATEEERLKALNDKLGEIL</sequence>
<evidence type="ECO:0000256" key="2">
    <source>
        <dbReference type="ARBA" id="ARBA00035294"/>
    </source>
</evidence>
<name>A0A554JDD1_9BACT</name>
<evidence type="ECO:0000256" key="3">
    <source>
        <dbReference type="HAMAP-Rule" id="MF_00360"/>
    </source>
</evidence>
<dbReference type="Pfam" id="PF01250">
    <property type="entry name" value="Ribosomal_S6"/>
    <property type="match status" value="1"/>
</dbReference>
<dbReference type="GO" id="GO:0005840">
    <property type="term" value="C:ribosome"/>
    <property type="evidence" value="ECO:0007669"/>
    <property type="project" value="UniProtKB-KW"/>
</dbReference>
<reference evidence="5 6" key="1">
    <citation type="submission" date="2017-08" db="EMBL/GenBank/DDBJ databases">
        <title>Mechanisms for carbon and nitrogen cycling indicate functional differentiation within the Candidate Phyla Radiation.</title>
        <authorList>
            <person name="Danczak R.E."/>
            <person name="Johnston M.D."/>
            <person name="Kenah C."/>
            <person name="Slattery M."/>
            <person name="Wrighton K.C."/>
            <person name="Wilkins M.J."/>
        </authorList>
    </citation>
    <scope>NUCLEOTIDE SEQUENCE [LARGE SCALE GENOMIC DNA]</scope>
    <source>
        <strain evidence="5">Gr01-1014_85</strain>
    </source>
</reference>
<feature type="region of interest" description="Disordered" evidence="4">
    <location>
        <begin position="143"/>
        <end position="199"/>
    </location>
</feature>
<dbReference type="SUPFAM" id="SSF54995">
    <property type="entry name" value="Ribosomal protein S6"/>
    <property type="match status" value="1"/>
</dbReference>
<dbReference type="InterPro" id="IPR014717">
    <property type="entry name" value="Transl_elong_EF1B/ribsomal_bS6"/>
</dbReference>
<comment type="caution">
    <text evidence="5">The sequence shown here is derived from an EMBL/GenBank/DDBJ whole genome shotgun (WGS) entry which is preliminary data.</text>
</comment>
<keyword evidence="3 5" id="KW-0689">Ribosomal protein</keyword>
<dbReference type="InterPro" id="IPR020814">
    <property type="entry name" value="Ribosomal_S6_plastid/chlpt"/>
</dbReference>
<dbReference type="GO" id="GO:1990904">
    <property type="term" value="C:ribonucleoprotein complex"/>
    <property type="evidence" value="ECO:0007669"/>
    <property type="project" value="UniProtKB-KW"/>
</dbReference>
<proteinExistence type="inferred from homology"/>
<dbReference type="HAMAP" id="MF_00360">
    <property type="entry name" value="Ribosomal_bS6"/>
    <property type="match status" value="1"/>
</dbReference>
<accession>A0A554JDD1</accession>
<keyword evidence="3" id="KW-0699">rRNA-binding</keyword>
<gene>
    <name evidence="3" type="primary">rpsF</name>
    <name evidence="5" type="ORF">CEO22_119</name>
</gene>
<dbReference type="CDD" id="cd00473">
    <property type="entry name" value="bS6"/>
    <property type="match status" value="1"/>
</dbReference>
<evidence type="ECO:0000256" key="4">
    <source>
        <dbReference type="SAM" id="MobiDB-lite"/>
    </source>
</evidence>
<dbReference type="AlphaFoldDB" id="A0A554JDD1"/>
<dbReference type="GO" id="GO:0003735">
    <property type="term" value="F:structural constituent of ribosome"/>
    <property type="evidence" value="ECO:0007669"/>
    <property type="project" value="InterPro"/>
</dbReference>
<organism evidence="5 6">
    <name type="scientific">Candidatus Berkelbacteria bacterium Gr01-1014_85</name>
    <dbReference type="NCBI Taxonomy" id="2017150"/>
    <lineage>
        <taxon>Bacteria</taxon>
        <taxon>Candidatus Berkelbacteria</taxon>
    </lineage>
</organism>
<dbReference type="GO" id="GO:0006412">
    <property type="term" value="P:translation"/>
    <property type="evidence" value="ECO:0007669"/>
    <property type="project" value="UniProtKB-UniRule"/>
</dbReference>
<dbReference type="Proteomes" id="UP000316253">
    <property type="component" value="Unassembled WGS sequence"/>
</dbReference>